<dbReference type="InterPro" id="IPR009609">
    <property type="entry name" value="Phosphonate_metab_PhnG"/>
</dbReference>
<dbReference type="EMBL" id="QRDW01000013">
    <property type="protein sequence ID" value="RED44876.1"/>
    <property type="molecule type" value="Genomic_DNA"/>
</dbReference>
<reference evidence="1 2" key="1">
    <citation type="submission" date="2018-07" db="EMBL/GenBank/DDBJ databases">
        <title>Genomic Encyclopedia of Type Strains, Phase III (KMG-III): the genomes of soil and plant-associated and newly described type strains.</title>
        <authorList>
            <person name="Whitman W."/>
        </authorList>
    </citation>
    <scope>NUCLEOTIDE SEQUENCE [LARGE SCALE GENOMIC DNA]</scope>
    <source>
        <strain evidence="1 2">CECT 8488</strain>
    </source>
</reference>
<evidence type="ECO:0000313" key="1">
    <source>
        <dbReference type="EMBL" id="RED44876.1"/>
    </source>
</evidence>
<protein>
    <submittedName>
        <fullName evidence="1">Alpha-D-ribose 1-methylphosphonate 5-triphosphate synthase subunit PhnG</fullName>
    </submittedName>
</protein>
<keyword evidence="2" id="KW-1185">Reference proteome</keyword>
<gene>
    <name evidence="1" type="ORF">DFP90_11381</name>
</gene>
<proteinExistence type="predicted"/>
<dbReference type="Pfam" id="PF06754">
    <property type="entry name" value="PhnG"/>
    <property type="match status" value="1"/>
</dbReference>
<evidence type="ECO:0000313" key="2">
    <source>
        <dbReference type="Proteomes" id="UP000256845"/>
    </source>
</evidence>
<dbReference type="NCBIfam" id="TIGR03293">
    <property type="entry name" value="PhnG_redo"/>
    <property type="match status" value="1"/>
</dbReference>
<dbReference type="GO" id="GO:0015716">
    <property type="term" value="P:organic phosphonate transport"/>
    <property type="evidence" value="ECO:0007669"/>
    <property type="project" value="InterPro"/>
</dbReference>
<dbReference type="AlphaFoldDB" id="A0A3D9H7E3"/>
<organism evidence="1 2">
    <name type="scientific">Aestuariispira insulae</name>
    <dbReference type="NCBI Taxonomy" id="1461337"/>
    <lineage>
        <taxon>Bacteria</taxon>
        <taxon>Pseudomonadati</taxon>
        <taxon>Pseudomonadota</taxon>
        <taxon>Alphaproteobacteria</taxon>
        <taxon>Rhodospirillales</taxon>
        <taxon>Kiloniellaceae</taxon>
        <taxon>Aestuariispira</taxon>
    </lineage>
</organism>
<comment type="caution">
    <text evidence="1">The sequence shown here is derived from an EMBL/GenBank/DDBJ whole genome shotgun (WGS) entry which is preliminary data.</text>
</comment>
<sequence>MKAIEDNNGQEQSGWALADRQRWMGILARAACRDLEAFLDQLPDSGGYDFLRLPEIGLSMVRGRAGGTGDPFNLGEMTVTRCSLRLADGTVGHGYIKGRDKRHCELAALFDALLQRDEYRQDLFARLIDPLEKKWLEKRHERSRKAAATKVEFYTMVRGED</sequence>
<dbReference type="RefSeq" id="WP_245957134.1">
    <property type="nucleotide sequence ID" value="NZ_QRDW01000013.1"/>
</dbReference>
<dbReference type="GO" id="GO:0019634">
    <property type="term" value="P:organic phosphonate metabolic process"/>
    <property type="evidence" value="ECO:0007669"/>
    <property type="project" value="InterPro"/>
</dbReference>
<accession>A0A3D9H7E3</accession>
<dbReference type="Proteomes" id="UP000256845">
    <property type="component" value="Unassembled WGS sequence"/>
</dbReference>
<name>A0A3D9H7E3_9PROT</name>